<dbReference type="EMBL" id="MU825889">
    <property type="protein sequence ID" value="KAJ7384230.1"/>
    <property type="molecule type" value="Genomic_DNA"/>
</dbReference>
<proteinExistence type="predicted"/>
<feature type="transmembrane region" description="Helical" evidence="1">
    <location>
        <begin position="33"/>
        <end position="56"/>
    </location>
</feature>
<dbReference type="AlphaFoldDB" id="A0A9W9ZMR0"/>
<keyword evidence="1" id="KW-0472">Membrane</keyword>
<comment type="caution">
    <text evidence="2">The sequence shown here is derived from an EMBL/GenBank/DDBJ whole genome shotgun (WGS) entry which is preliminary data.</text>
</comment>
<dbReference type="Proteomes" id="UP001163046">
    <property type="component" value="Unassembled WGS sequence"/>
</dbReference>
<accession>A0A9W9ZMR0</accession>
<evidence type="ECO:0000313" key="3">
    <source>
        <dbReference type="Proteomes" id="UP001163046"/>
    </source>
</evidence>
<organism evidence="2 3">
    <name type="scientific">Desmophyllum pertusum</name>
    <dbReference type="NCBI Taxonomy" id="174260"/>
    <lineage>
        <taxon>Eukaryota</taxon>
        <taxon>Metazoa</taxon>
        <taxon>Cnidaria</taxon>
        <taxon>Anthozoa</taxon>
        <taxon>Hexacorallia</taxon>
        <taxon>Scleractinia</taxon>
        <taxon>Caryophylliina</taxon>
        <taxon>Caryophylliidae</taxon>
        <taxon>Desmophyllum</taxon>
    </lineage>
</organism>
<keyword evidence="3" id="KW-1185">Reference proteome</keyword>
<reference evidence="2" key="1">
    <citation type="submission" date="2023-01" db="EMBL/GenBank/DDBJ databases">
        <title>Genome assembly of the deep-sea coral Lophelia pertusa.</title>
        <authorList>
            <person name="Herrera S."/>
            <person name="Cordes E."/>
        </authorList>
    </citation>
    <scope>NUCLEOTIDE SEQUENCE</scope>
    <source>
        <strain evidence="2">USNM1676648</strain>
        <tissue evidence="2">Polyp</tissue>
    </source>
</reference>
<protein>
    <submittedName>
        <fullName evidence="2">Protein tyrosine phosphatase</fullName>
    </submittedName>
</protein>
<keyword evidence="1" id="KW-0812">Transmembrane</keyword>
<sequence>MCVGFYPGIHGGTLPPYPPTAGKQTGNKKGLNAAVWAVPVAIVGLIFIIILAYFIINLVDWSALCSLLSNMRSSRDDDGGVTFHSEEEVPFIQGFSDDEPLGKRRKPLVSGLDLSRLCIVL</sequence>
<name>A0A9W9ZMR0_9CNID</name>
<gene>
    <name evidence="2" type="primary">USH2A_2</name>
    <name evidence="2" type="ORF">OS493_022860</name>
</gene>
<keyword evidence="1" id="KW-1133">Transmembrane helix</keyword>
<evidence type="ECO:0000256" key="1">
    <source>
        <dbReference type="SAM" id="Phobius"/>
    </source>
</evidence>
<evidence type="ECO:0000313" key="2">
    <source>
        <dbReference type="EMBL" id="KAJ7384230.1"/>
    </source>
</evidence>